<evidence type="ECO:0000256" key="1">
    <source>
        <dbReference type="SAM" id="MobiDB-lite"/>
    </source>
</evidence>
<sequence length="114" mass="12348">MYSLPRRKSPLALRHRKLPIGLLVERQSRTGPVRPHTLSAVRAGGTSLQGECFTSLPVRQQAVAPQSAWGPVGALRVAQGEPSEFGSKRASVTGLTPGPSREHEPQSAHRPRRT</sequence>
<accession>A0AAV7S081</accession>
<feature type="region of interest" description="Disordered" evidence="1">
    <location>
        <begin position="79"/>
        <end position="114"/>
    </location>
</feature>
<reference evidence="2" key="1">
    <citation type="journal article" date="2022" name="bioRxiv">
        <title>Sequencing and chromosome-scale assembly of the giantPleurodeles waltlgenome.</title>
        <authorList>
            <person name="Brown T."/>
            <person name="Elewa A."/>
            <person name="Iarovenko S."/>
            <person name="Subramanian E."/>
            <person name="Araus A.J."/>
            <person name="Petzold A."/>
            <person name="Susuki M."/>
            <person name="Suzuki K.-i.T."/>
            <person name="Hayashi T."/>
            <person name="Toyoda A."/>
            <person name="Oliveira C."/>
            <person name="Osipova E."/>
            <person name="Leigh N.D."/>
            <person name="Simon A."/>
            <person name="Yun M.H."/>
        </authorList>
    </citation>
    <scope>NUCLEOTIDE SEQUENCE</scope>
    <source>
        <strain evidence="2">20211129_DDA</strain>
        <tissue evidence="2">Liver</tissue>
    </source>
</reference>
<dbReference type="Proteomes" id="UP001066276">
    <property type="component" value="Chromosome 5"/>
</dbReference>
<organism evidence="2 3">
    <name type="scientific">Pleurodeles waltl</name>
    <name type="common">Iberian ribbed newt</name>
    <dbReference type="NCBI Taxonomy" id="8319"/>
    <lineage>
        <taxon>Eukaryota</taxon>
        <taxon>Metazoa</taxon>
        <taxon>Chordata</taxon>
        <taxon>Craniata</taxon>
        <taxon>Vertebrata</taxon>
        <taxon>Euteleostomi</taxon>
        <taxon>Amphibia</taxon>
        <taxon>Batrachia</taxon>
        <taxon>Caudata</taxon>
        <taxon>Salamandroidea</taxon>
        <taxon>Salamandridae</taxon>
        <taxon>Pleurodelinae</taxon>
        <taxon>Pleurodeles</taxon>
    </lineage>
</organism>
<dbReference type="AlphaFoldDB" id="A0AAV7S081"/>
<evidence type="ECO:0000313" key="3">
    <source>
        <dbReference type="Proteomes" id="UP001066276"/>
    </source>
</evidence>
<evidence type="ECO:0000313" key="2">
    <source>
        <dbReference type="EMBL" id="KAJ1156904.1"/>
    </source>
</evidence>
<gene>
    <name evidence="2" type="ORF">NDU88_009621</name>
</gene>
<comment type="caution">
    <text evidence="2">The sequence shown here is derived from an EMBL/GenBank/DDBJ whole genome shotgun (WGS) entry which is preliminary data.</text>
</comment>
<dbReference type="EMBL" id="JANPWB010000009">
    <property type="protein sequence ID" value="KAJ1156904.1"/>
    <property type="molecule type" value="Genomic_DNA"/>
</dbReference>
<keyword evidence="3" id="KW-1185">Reference proteome</keyword>
<name>A0AAV7S081_PLEWA</name>
<proteinExistence type="predicted"/>
<protein>
    <submittedName>
        <fullName evidence="2">Uncharacterized protein</fullName>
    </submittedName>
</protein>